<feature type="non-terminal residue" evidence="2">
    <location>
        <position position="1"/>
    </location>
</feature>
<name>X1MN04_9ZZZZ</name>
<dbReference type="InterPro" id="IPR029058">
    <property type="entry name" value="AB_hydrolase_fold"/>
</dbReference>
<dbReference type="GO" id="GO:0006508">
    <property type="term" value="P:proteolysis"/>
    <property type="evidence" value="ECO:0007669"/>
    <property type="project" value="InterPro"/>
</dbReference>
<sequence>AIRGGSAGGYTTLAALTFRRLFKAGASYYGVSDLEALEKDTHKFESRYSDRIVGPYPDRRDLYLERSPINFVDHLSCPVIFFQGNEDRVVPPSQAEVMVNALRQKGVPVAYILFEGEQHGFRMAQNIKRALDAELYFYSRIFGLELADPIEPVLIENLR</sequence>
<dbReference type="InterPro" id="IPR001375">
    <property type="entry name" value="Peptidase_S9_cat"/>
</dbReference>
<feature type="domain" description="Peptidase S9 prolyl oligopeptidase catalytic" evidence="1">
    <location>
        <begin position="1"/>
        <end position="143"/>
    </location>
</feature>
<organism evidence="2">
    <name type="scientific">marine sediment metagenome</name>
    <dbReference type="NCBI Taxonomy" id="412755"/>
    <lineage>
        <taxon>unclassified sequences</taxon>
        <taxon>metagenomes</taxon>
        <taxon>ecological metagenomes</taxon>
    </lineage>
</organism>
<dbReference type="InterPro" id="IPR050585">
    <property type="entry name" value="Xaa-Pro_dipeptidyl-ppase/CocE"/>
</dbReference>
<dbReference type="Gene3D" id="3.40.50.1820">
    <property type="entry name" value="alpha/beta hydrolase"/>
    <property type="match status" value="1"/>
</dbReference>
<dbReference type="PANTHER" id="PTHR43056:SF5">
    <property type="entry name" value="PEPTIDASE S9 PROLYL OLIGOPEPTIDASE CATALYTIC DOMAIN-CONTAINING PROTEIN"/>
    <property type="match status" value="1"/>
</dbReference>
<comment type="caution">
    <text evidence="2">The sequence shown here is derived from an EMBL/GenBank/DDBJ whole genome shotgun (WGS) entry which is preliminary data.</text>
</comment>
<evidence type="ECO:0000259" key="1">
    <source>
        <dbReference type="Pfam" id="PF00326"/>
    </source>
</evidence>
<gene>
    <name evidence="2" type="ORF">S06H3_50885</name>
</gene>
<dbReference type="EMBL" id="BARV01032249">
    <property type="protein sequence ID" value="GAI32997.1"/>
    <property type="molecule type" value="Genomic_DNA"/>
</dbReference>
<dbReference type="PANTHER" id="PTHR43056">
    <property type="entry name" value="PEPTIDASE S9 PROLYL OLIGOPEPTIDASE"/>
    <property type="match status" value="1"/>
</dbReference>
<dbReference type="GO" id="GO:0008236">
    <property type="term" value="F:serine-type peptidase activity"/>
    <property type="evidence" value="ECO:0007669"/>
    <property type="project" value="InterPro"/>
</dbReference>
<dbReference type="AlphaFoldDB" id="X1MN04"/>
<dbReference type="Pfam" id="PF00326">
    <property type="entry name" value="Peptidase_S9"/>
    <property type="match status" value="1"/>
</dbReference>
<dbReference type="SUPFAM" id="SSF53474">
    <property type="entry name" value="alpha/beta-Hydrolases"/>
    <property type="match status" value="1"/>
</dbReference>
<reference evidence="2" key="1">
    <citation type="journal article" date="2014" name="Front. Microbiol.">
        <title>High frequency of phylogenetically diverse reductive dehalogenase-homologous genes in deep subseafloor sedimentary metagenomes.</title>
        <authorList>
            <person name="Kawai M."/>
            <person name="Futagami T."/>
            <person name="Toyoda A."/>
            <person name="Takaki Y."/>
            <person name="Nishi S."/>
            <person name="Hori S."/>
            <person name="Arai W."/>
            <person name="Tsubouchi T."/>
            <person name="Morono Y."/>
            <person name="Uchiyama I."/>
            <person name="Ito T."/>
            <person name="Fujiyama A."/>
            <person name="Inagaki F."/>
            <person name="Takami H."/>
        </authorList>
    </citation>
    <scope>NUCLEOTIDE SEQUENCE</scope>
    <source>
        <strain evidence="2">Expedition CK06-06</strain>
    </source>
</reference>
<accession>X1MN04</accession>
<proteinExistence type="predicted"/>
<evidence type="ECO:0000313" key="2">
    <source>
        <dbReference type="EMBL" id="GAI32997.1"/>
    </source>
</evidence>
<protein>
    <recommendedName>
        <fullName evidence="1">Peptidase S9 prolyl oligopeptidase catalytic domain-containing protein</fullName>
    </recommendedName>
</protein>